<dbReference type="GO" id="GO:0000156">
    <property type="term" value="F:phosphorelay response regulator activity"/>
    <property type="evidence" value="ECO:0007669"/>
    <property type="project" value="TreeGrafter"/>
</dbReference>
<dbReference type="InterPro" id="IPR001789">
    <property type="entry name" value="Sig_transdc_resp-reg_receiver"/>
</dbReference>
<evidence type="ECO:0000313" key="12">
    <source>
        <dbReference type="EMBL" id="TQJ11492.1"/>
    </source>
</evidence>
<dbReference type="InterPro" id="IPR036390">
    <property type="entry name" value="WH_DNA-bd_sf"/>
</dbReference>
<dbReference type="InterPro" id="IPR051271">
    <property type="entry name" value="2C-system_Tx_regulators"/>
</dbReference>
<proteinExistence type="predicted"/>
<dbReference type="SUPFAM" id="SSF46785">
    <property type="entry name" value="Winged helix' DNA-binding domain"/>
    <property type="match status" value="1"/>
</dbReference>
<evidence type="ECO:0000256" key="5">
    <source>
        <dbReference type="ARBA" id="ARBA00023015"/>
    </source>
</evidence>
<keyword evidence="13" id="KW-1185">Reference proteome</keyword>
<dbReference type="PANTHER" id="PTHR45526">
    <property type="entry name" value="TRANSCRIPTIONAL REGULATORY PROTEIN DPIA"/>
    <property type="match status" value="1"/>
</dbReference>
<dbReference type="OrthoDB" id="7187989at2"/>
<name>A0A542E819_9ACTN</name>
<sequence>MIRTLVVDDDFHVAHAHARSVAKVPGFDVVGEAHSAAEAHDLVVSRRPDLLLLDMYLPDRTGLDLVRQLAAESTGSSGTGVPDFILITAARDIESVRAAIQLGAIYYLVKPFAFPALREQLEAYQHWRLRLSEAREADQDTVDTLYSMLRSPAADARQRRRLPATMARVLDTVSGAATAISAADVAEALGVSRPTAQRYLAILVQRGLLDLDLAYGATGRPEHRYSARRR</sequence>
<dbReference type="InterPro" id="IPR036388">
    <property type="entry name" value="WH-like_DNA-bd_sf"/>
</dbReference>
<evidence type="ECO:0000313" key="13">
    <source>
        <dbReference type="Proteomes" id="UP000316298"/>
    </source>
</evidence>
<gene>
    <name evidence="12" type="ORF">FB475_4409</name>
</gene>
<accession>A0A542E819</accession>
<keyword evidence="4 9" id="KW-0902">Two-component regulatory system</keyword>
<feature type="modified residue" description="4-aspartylphosphate" evidence="10">
    <location>
        <position position="54"/>
    </location>
</feature>
<dbReference type="Pfam" id="PF00072">
    <property type="entry name" value="Response_reg"/>
    <property type="match status" value="1"/>
</dbReference>
<evidence type="ECO:0000256" key="7">
    <source>
        <dbReference type="ARBA" id="ARBA00023159"/>
    </source>
</evidence>
<dbReference type="InterPro" id="IPR005471">
    <property type="entry name" value="Tscrpt_reg_IclR_N"/>
</dbReference>
<dbReference type="Proteomes" id="UP000316298">
    <property type="component" value="Unassembled WGS sequence"/>
</dbReference>
<evidence type="ECO:0000256" key="6">
    <source>
        <dbReference type="ARBA" id="ARBA00023125"/>
    </source>
</evidence>
<dbReference type="PROSITE" id="PS50110">
    <property type="entry name" value="RESPONSE_REGULATORY"/>
    <property type="match status" value="1"/>
</dbReference>
<evidence type="ECO:0000256" key="9">
    <source>
        <dbReference type="PIRNR" id="PIRNR006171"/>
    </source>
</evidence>
<dbReference type="InterPro" id="IPR024187">
    <property type="entry name" value="Sig_transdc_resp-reg_cit/mal"/>
</dbReference>
<keyword evidence="2 9" id="KW-0963">Cytoplasm</keyword>
<keyword evidence="8 9" id="KW-0804">Transcription</keyword>
<reference evidence="12 13" key="1">
    <citation type="submission" date="2019-06" db="EMBL/GenBank/DDBJ databases">
        <title>Sequencing the genomes of 1000 actinobacteria strains.</title>
        <authorList>
            <person name="Klenk H.-P."/>
        </authorList>
    </citation>
    <scope>NUCLEOTIDE SEQUENCE [LARGE SCALE GENOMIC DNA]</scope>
    <source>
        <strain evidence="12 13">DSM 17305</strain>
    </source>
</reference>
<dbReference type="GO" id="GO:0003677">
    <property type="term" value="F:DNA binding"/>
    <property type="evidence" value="ECO:0007669"/>
    <property type="project" value="UniProtKB-KW"/>
</dbReference>
<keyword evidence="3 10" id="KW-0597">Phosphoprotein</keyword>
<dbReference type="GO" id="GO:0003700">
    <property type="term" value="F:DNA-binding transcription factor activity"/>
    <property type="evidence" value="ECO:0007669"/>
    <property type="project" value="InterPro"/>
</dbReference>
<protein>
    <recommendedName>
        <fullName evidence="9">Transcriptional regulatory protein</fullName>
    </recommendedName>
</protein>
<evidence type="ECO:0000256" key="4">
    <source>
        <dbReference type="ARBA" id="ARBA00023012"/>
    </source>
</evidence>
<dbReference type="SUPFAM" id="SSF52172">
    <property type="entry name" value="CheY-like"/>
    <property type="match status" value="1"/>
</dbReference>
<dbReference type="PANTHER" id="PTHR45526:SF1">
    <property type="entry name" value="TRANSCRIPTIONAL REGULATORY PROTEIN DCUR-RELATED"/>
    <property type="match status" value="1"/>
</dbReference>
<feature type="domain" description="Response regulatory" evidence="11">
    <location>
        <begin position="3"/>
        <end position="125"/>
    </location>
</feature>
<dbReference type="RefSeq" id="WP_141858440.1">
    <property type="nucleotide sequence ID" value="NZ_BAAAKA010000030.1"/>
</dbReference>
<dbReference type="AlphaFoldDB" id="A0A542E819"/>
<keyword evidence="6 9" id="KW-0238">DNA-binding</keyword>
<evidence type="ECO:0000256" key="8">
    <source>
        <dbReference type="ARBA" id="ARBA00023163"/>
    </source>
</evidence>
<dbReference type="SMART" id="SM00448">
    <property type="entry name" value="REC"/>
    <property type="match status" value="1"/>
</dbReference>
<dbReference type="PIRSF" id="PIRSF006171">
    <property type="entry name" value="RR_citrat_malat"/>
    <property type="match status" value="1"/>
</dbReference>
<keyword evidence="5 9" id="KW-0805">Transcription regulation</keyword>
<dbReference type="Pfam" id="PF09339">
    <property type="entry name" value="HTH_IclR"/>
    <property type="match status" value="1"/>
</dbReference>
<evidence type="ECO:0000256" key="10">
    <source>
        <dbReference type="PROSITE-ProRule" id="PRU00169"/>
    </source>
</evidence>
<dbReference type="GO" id="GO:0005737">
    <property type="term" value="C:cytoplasm"/>
    <property type="evidence" value="ECO:0007669"/>
    <property type="project" value="UniProtKB-SubCell"/>
</dbReference>
<dbReference type="Gene3D" id="1.10.10.10">
    <property type="entry name" value="Winged helix-like DNA-binding domain superfamily/Winged helix DNA-binding domain"/>
    <property type="match status" value="1"/>
</dbReference>
<dbReference type="Gene3D" id="3.40.50.2300">
    <property type="match status" value="1"/>
</dbReference>
<dbReference type="EMBL" id="VFMM01000002">
    <property type="protein sequence ID" value="TQJ11492.1"/>
    <property type="molecule type" value="Genomic_DNA"/>
</dbReference>
<dbReference type="InterPro" id="IPR011006">
    <property type="entry name" value="CheY-like_superfamily"/>
</dbReference>
<keyword evidence="7 9" id="KW-0010">Activator</keyword>
<comment type="caution">
    <text evidence="12">The sequence shown here is derived from an EMBL/GenBank/DDBJ whole genome shotgun (WGS) entry which is preliminary data.</text>
</comment>
<evidence type="ECO:0000256" key="1">
    <source>
        <dbReference type="ARBA" id="ARBA00004496"/>
    </source>
</evidence>
<comment type="subcellular location">
    <subcellularLocation>
        <location evidence="1 9">Cytoplasm</location>
    </subcellularLocation>
</comment>
<evidence type="ECO:0000256" key="2">
    <source>
        <dbReference type="ARBA" id="ARBA00022490"/>
    </source>
</evidence>
<evidence type="ECO:0000259" key="11">
    <source>
        <dbReference type="PROSITE" id="PS50110"/>
    </source>
</evidence>
<evidence type="ECO:0000256" key="3">
    <source>
        <dbReference type="ARBA" id="ARBA00022553"/>
    </source>
</evidence>
<organism evidence="12 13">
    <name type="scientific">Kribbella jejuensis</name>
    <dbReference type="NCBI Taxonomy" id="236068"/>
    <lineage>
        <taxon>Bacteria</taxon>
        <taxon>Bacillati</taxon>
        <taxon>Actinomycetota</taxon>
        <taxon>Actinomycetes</taxon>
        <taxon>Propionibacteriales</taxon>
        <taxon>Kribbellaceae</taxon>
        <taxon>Kribbella</taxon>
    </lineage>
</organism>